<sequence>MKPCHSCRSVIDEYFLDKQLETLRDLTVDDFNICADCVTIVDDACVECGGGVYVPQNESDVPDYCPACRSDLIARTGRDPGWNCDTVST</sequence>
<dbReference type="RefSeq" id="WP_074792876.1">
    <property type="nucleotide sequence ID" value="NZ_FOAD01000002.1"/>
</dbReference>
<evidence type="ECO:0000313" key="1">
    <source>
        <dbReference type="EMBL" id="SEK95653.1"/>
    </source>
</evidence>
<reference evidence="1 2" key="1">
    <citation type="submission" date="2016-10" db="EMBL/GenBank/DDBJ databases">
        <authorList>
            <person name="de Groot N.N."/>
        </authorList>
    </citation>
    <scope>NUCLEOTIDE SEQUENCE [LARGE SCALE GENOMIC DNA]</scope>
    <source>
        <strain evidence="1 2">CDM_5</strain>
    </source>
</reference>
<dbReference type="Pfam" id="PF24455">
    <property type="entry name" value="DUF7571"/>
    <property type="match status" value="1"/>
</dbReference>
<proteinExistence type="predicted"/>
<organism evidence="1 2">
    <name type="scientific">Haloferax larsenii</name>
    <dbReference type="NCBI Taxonomy" id="302484"/>
    <lineage>
        <taxon>Archaea</taxon>
        <taxon>Methanobacteriati</taxon>
        <taxon>Methanobacteriota</taxon>
        <taxon>Stenosarchaea group</taxon>
        <taxon>Halobacteria</taxon>
        <taxon>Halobacteriales</taxon>
        <taxon>Haloferacaceae</taxon>
        <taxon>Haloferax</taxon>
    </lineage>
</organism>
<accession>A0A1H7L9D2</accession>
<gene>
    <name evidence="1" type="ORF">SAMN04488691_102257</name>
</gene>
<dbReference type="Proteomes" id="UP000183894">
    <property type="component" value="Unassembled WGS sequence"/>
</dbReference>
<dbReference type="OrthoDB" id="333406at2157"/>
<protein>
    <recommendedName>
        <fullName evidence="3">Small CPxCG-related zinc finger protein</fullName>
    </recommendedName>
</protein>
<evidence type="ECO:0000313" key="2">
    <source>
        <dbReference type="Proteomes" id="UP000183894"/>
    </source>
</evidence>
<evidence type="ECO:0008006" key="3">
    <source>
        <dbReference type="Google" id="ProtNLM"/>
    </source>
</evidence>
<name>A0A1H7L9D2_HALLR</name>
<dbReference type="EMBL" id="FOAD01000002">
    <property type="protein sequence ID" value="SEK95653.1"/>
    <property type="molecule type" value="Genomic_DNA"/>
</dbReference>
<dbReference type="InterPro" id="IPR055993">
    <property type="entry name" value="DUF7571"/>
</dbReference>
<dbReference type="AlphaFoldDB" id="A0A1H7L9D2"/>